<comment type="caution">
    <text evidence="2">The sequence shown here is derived from an EMBL/GenBank/DDBJ whole genome shotgun (WGS) entry which is preliminary data.</text>
</comment>
<proteinExistence type="predicted"/>
<keyword evidence="3" id="KW-1185">Reference proteome</keyword>
<evidence type="ECO:0000313" key="3">
    <source>
        <dbReference type="Proteomes" id="UP000299102"/>
    </source>
</evidence>
<dbReference type="Proteomes" id="UP000299102">
    <property type="component" value="Unassembled WGS sequence"/>
</dbReference>
<dbReference type="EMBL" id="BGZK01000128">
    <property type="protein sequence ID" value="GBP21420.1"/>
    <property type="molecule type" value="Genomic_DNA"/>
</dbReference>
<name>A0A4C1U588_EUMVA</name>
<accession>A0A4C1U588</accession>
<protein>
    <submittedName>
        <fullName evidence="2">Uncharacterized protein</fullName>
    </submittedName>
</protein>
<dbReference type="AlphaFoldDB" id="A0A4C1U588"/>
<feature type="region of interest" description="Disordered" evidence="1">
    <location>
        <begin position="48"/>
        <end position="72"/>
    </location>
</feature>
<organism evidence="2 3">
    <name type="scientific">Eumeta variegata</name>
    <name type="common">Bagworm moth</name>
    <name type="synonym">Eumeta japonica</name>
    <dbReference type="NCBI Taxonomy" id="151549"/>
    <lineage>
        <taxon>Eukaryota</taxon>
        <taxon>Metazoa</taxon>
        <taxon>Ecdysozoa</taxon>
        <taxon>Arthropoda</taxon>
        <taxon>Hexapoda</taxon>
        <taxon>Insecta</taxon>
        <taxon>Pterygota</taxon>
        <taxon>Neoptera</taxon>
        <taxon>Endopterygota</taxon>
        <taxon>Lepidoptera</taxon>
        <taxon>Glossata</taxon>
        <taxon>Ditrysia</taxon>
        <taxon>Tineoidea</taxon>
        <taxon>Psychidae</taxon>
        <taxon>Oiketicinae</taxon>
        <taxon>Eumeta</taxon>
    </lineage>
</organism>
<reference evidence="2 3" key="1">
    <citation type="journal article" date="2019" name="Commun. Biol.">
        <title>The bagworm genome reveals a unique fibroin gene that provides high tensile strength.</title>
        <authorList>
            <person name="Kono N."/>
            <person name="Nakamura H."/>
            <person name="Ohtoshi R."/>
            <person name="Tomita M."/>
            <person name="Numata K."/>
            <person name="Arakawa K."/>
        </authorList>
    </citation>
    <scope>NUCLEOTIDE SEQUENCE [LARGE SCALE GENOMIC DNA]</scope>
</reference>
<evidence type="ECO:0000256" key="1">
    <source>
        <dbReference type="SAM" id="MobiDB-lite"/>
    </source>
</evidence>
<sequence length="72" mass="8104">MAAEVARAASHPDTGFKHLFWFQLLMQTVPSTLSLAYISRDKRACEPPESKWLPSPTASSLPEKSLVRCRPY</sequence>
<evidence type="ECO:0000313" key="2">
    <source>
        <dbReference type="EMBL" id="GBP21420.1"/>
    </source>
</evidence>
<gene>
    <name evidence="2" type="ORF">EVAR_12021_1</name>
</gene>